<dbReference type="GO" id="GO:0035673">
    <property type="term" value="F:oligopeptide transmembrane transporter activity"/>
    <property type="evidence" value="ECO:0007669"/>
    <property type="project" value="InterPro"/>
</dbReference>
<dbReference type="InterPro" id="IPR004648">
    <property type="entry name" value="Oligpept_transpt"/>
</dbReference>
<keyword evidence="6" id="KW-0653">Protein transport</keyword>
<dbReference type="OrthoDB" id="9986677at2759"/>
<dbReference type="GO" id="GO:0016020">
    <property type="term" value="C:membrane"/>
    <property type="evidence" value="ECO:0007669"/>
    <property type="project" value="UniProtKB-SubCell"/>
</dbReference>
<keyword evidence="7 9" id="KW-1133">Transmembrane helix</keyword>
<dbReference type="InterPro" id="IPR004813">
    <property type="entry name" value="OPT"/>
</dbReference>
<protein>
    <submittedName>
        <fullName evidence="10">Uncharacterized protein</fullName>
    </submittedName>
</protein>
<dbReference type="GO" id="GO:0015031">
    <property type="term" value="P:protein transport"/>
    <property type="evidence" value="ECO:0007669"/>
    <property type="project" value="UniProtKB-KW"/>
</dbReference>
<keyword evidence="5" id="KW-0571">Peptide transport</keyword>
<keyword evidence="3" id="KW-0813">Transport</keyword>
<evidence type="ECO:0000256" key="7">
    <source>
        <dbReference type="ARBA" id="ARBA00022989"/>
    </source>
</evidence>
<evidence type="ECO:0000256" key="8">
    <source>
        <dbReference type="ARBA" id="ARBA00023136"/>
    </source>
</evidence>
<reference evidence="10 11" key="1">
    <citation type="journal article" date="2020" name="IScience">
        <title>Genome Sequencing of the Endangered Kingdonia uniflora (Circaeasteraceae, Ranunculales) Reveals Potential Mechanisms of Evolutionary Specialization.</title>
        <authorList>
            <person name="Sun Y."/>
            <person name="Deng T."/>
            <person name="Zhang A."/>
            <person name="Moore M.J."/>
            <person name="Landis J.B."/>
            <person name="Lin N."/>
            <person name="Zhang H."/>
            <person name="Zhang X."/>
            <person name="Huang J."/>
            <person name="Zhang X."/>
            <person name="Sun H."/>
            <person name="Wang H."/>
        </authorList>
    </citation>
    <scope>NUCLEOTIDE SEQUENCE [LARGE SCALE GENOMIC DNA]</scope>
    <source>
        <strain evidence="10">TB1705</strain>
        <tissue evidence="10">Leaf</tissue>
    </source>
</reference>
<evidence type="ECO:0000256" key="3">
    <source>
        <dbReference type="ARBA" id="ARBA00022448"/>
    </source>
</evidence>
<dbReference type="EMBL" id="JACGCM010001193">
    <property type="protein sequence ID" value="KAF6159329.1"/>
    <property type="molecule type" value="Genomic_DNA"/>
</dbReference>
<dbReference type="AlphaFoldDB" id="A0A7J7MWL3"/>
<gene>
    <name evidence="10" type="ORF">GIB67_032100</name>
</gene>
<organism evidence="10 11">
    <name type="scientific">Kingdonia uniflora</name>
    <dbReference type="NCBI Taxonomy" id="39325"/>
    <lineage>
        <taxon>Eukaryota</taxon>
        <taxon>Viridiplantae</taxon>
        <taxon>Streptophyta</taxon>
        <taxon>Embryophyta</taxon>
        <taxon>Tracheophyta</taxon>
        <taxon>Spermatophyta</taxon>
        <taxon>Magnoliopsida</taxon>
        <taxon>Ranunculales</taxon>
        <taxon>Circaeasteraceae</taxon>
        <taxon>Kingdonia</taxon>
    </lineage>
</organism>
<evidence type="ECO:0000256" key="9">
    <source>
        <dbReference type="SAM" id="Phobius"/>
    </source>
</evidence>
<feature type="transmembrane region" description="Helical" evidence="9">
    <location>
        <begin position="87"/>
        <end position="112"/>
    </location>
</feature>
<feature type="transmembrane region" description="Helical" evidence="9">
    <location>
        <begin position="7"/>
        <end position="26"/>
    </location>
</feature>
<dbReference type="Proteomes" id="UP000541444">
    <property type="component" value="Unassembled WGS sequence"/>
</dbReference>
<name>A0A7J7MWL3_9MAGN</name>
<evidence type="ECO:0000256" key="1">
    <source>
        <dbReference type="ARBA" id="ARBA00004141"/>
    </source>
</evidence>
<comment type="caution">
    <text evidence="10">The sequence shown here is derived from an EMBL/GenBank/DDBJ whole genome shotgun (WGS) entry which is preliminary data.</text>
</comment>
<comment type="subcellular location">
    <subcellularLocation>
        <location evidence="1">Membrane</location>
        <topology evidence="1">Multi-pass membrane protein</topology>
    </subcellularLocation>
</comment>
<accession>A0A7J7MWL3</accession>
<evidence type="ECO:0000313" key="11">
    <source>
        <dbReference type="Proteomes" id="UP000541444"/>
    </source>
</evidence>
<dbReference type="PANTHER" id="PTHR22601">
    <property type="entry name" value="ISP4 LIKE PROTEIN"/>
    <property type="match status" value="1"/>
</dbReference>
<keyword evidence="11" id="KW-1185">Reference proteome</keyword>
<evidence type="ECO:0000256" key="5">
    <source>
        <dbReference type="ARBA" id="ARBA00022856"/>
    </source>
</evidence>
<sequence>MCLHVGLKILSLLIAITAFWIGLLEASVIPHTYTWLILGYGWTGMLRIYLVDPAEMWWSANLAQVSLFSRALHENDSRSKGFSRMQFFLIFMVASFAYYTLHGYLFLILTFFSWVCWAWPHSITADRVRIPWPWSRSISSRLGKNLGIPR</sequence>
<evidence type="ECO:0000256" key="2">
    <source>
        <dbReference type="ARBA" id="ARBA00005484"/>
    </source>
</evidence>
<evidence type="ECO:0000256" key="6">
    <source>
        <dbReference type="ARBA" id="ARBA00022927"/>
    </source>
</evidence>
<keyword evidence="4 9" id="KW-0812">Transmembrane</keyword>
<keyword evidence="8 9" id="KW-0472">Membrane</keyword>
<proteinExistence type="inferred from homology"/>
<evidence type="ECO:0000313" key="10">
    <source>
        <dbReference type="EMBL" id="KAF6159329.1"/>
    </source>
</evidence>
<comment type="similarity">
    <text evidence="2">Belongs to the oligopeptide OPT transporter (TC 2.A.67.1) family.</text>
</comment>
<evidence type="ECO:0000256" key="4">
    <source>
        <dbReference type="ARBA" id="ARBA00022692"/>
    </source>
</evidence>
<feature type="transmembrane region" description="Helical" evidence="9">
    <location>
        <begin position="32"/>
        <end position="50"/>
    </location>
</feature>
<dbReference type="Pfam" id="PF03169">
    <property type="entry name" value="OPT"/>
    <property type="match status" value="1"/>
</dbReference>